<dbReference type="RefSeq" id="WP_034791461.1">
    <property type="nucleotide sequence ID" value="NZ_JMPJ01000053.1"/>
</dbReference>
<proteinExistence type="predicted"/>
<keyword evidence="2" id="KW-1185">Reference proteome</keyword>
<evidence type="ECO:0000313" key="2">
    <source>
        <dbReference type="Proteomes" id="UP000028640"/>
    </source>
</evidence>
<comment type="caution">
    <text evidence="1">The sequence shown here is derived from an EMBL/GenBank/DDBJ whole genome shotgun (WGS) entry which is preliminary data.</text>
</comment>
<accession>A0A085GB45</accession>
<sequence>MIFQKGSIVKHQSGEIKGVVTNIFEPLSGDVCYYIAWGDGTISLHRENELRWASVDTPKTFRNFYEK</sequence>
<dbReference type="STRING" id="910964.GEAM_2265"/>
<dbReference type="AlphaFoldDB" id="A0A085GB45"/>
<dbReference type="eggNOG" id="ENOG5033GU8">
    <property type="taxonomic scope" value="Bacteria"/>
</dbReference>
<name>A0A085GB45_EWIA3</name>
<protein>
    <submittedName>
        <fullName evidence="1">Uncharacterized protein</fullName>
    </submittedName>
</protein>
<reference evidence="1 2" key="1">
    <citation type="submission" date="2014-05" db="EMBL/GenBank/DDBJ databases">
        <title>ATOL: Assembling a taxonomically balanced genome-scale reconstruction of the evolutionary history of the Enterobacteriaceae.</title>
        <authorList>
            <person name="Plunkett G.III."/>
            <person name="Neeno-Eckwall E.C."/>
            <person name="Glasner J.D."/>
            <person name="Perna N.T."/>
        </authorList>
    </citation>
    <scope>NUCLEOTIDE SEQUENCE [LARGE SCALE GENOMIC DNA]</scope>
    <source>
        <strain evidence="1 2">ATCC 33852</strain>
    </source>
</reference>
<gene>
    <name evidence="1" type="ORF">GEAM_2265</name>
</gene>
<dbReference type="GeneID" id="78380603"/>
<dbReference type="EMBL" id="JMPJ01000053">
    <property type="protein sequence ID" value="KFC80940.1"/>
    <property type="molecule type" value="Genomic_DNA"/>
</dbReference>
<dbReference type="OrthoDB" id="6505328at2"/>
<evidence type="ECO:0000313" key="1">
    <source>
        <dbReference type="EMBL" id="KFC80940.1"/>
    </source>
</evidence>
<dbReference type="Proteomes" id="UP000028640">
    <property type="component" value="Unassembled WGS sequence"/>
</dbReference>
<organism evidence="1 2">
    <name type="scientific">Ewingella americana (strain ATCC 33852 / DSM 4580 / CCUG 14506 / JCM 5911 / LMG 7869 / NCTC 12157 / CDC 1468-78)</name>
    <dbReference type="NCBI Taxonomy" id="910964"/>
    <lineage>
        <taxon>Bacteria</taxon>
        <taxon>Pseudomonadati</taxon>
        <taxon>Pseudomonadota</taxon>
        <taxon>Gammaproteobacteria</taxon>
        <taxon>Enterobacterales</taxon>
        <taxon>Yersiniaceae</taxon>
        <taxon>Ewingella</taxon>
    </lineage>
</organism>